<keyword evidence="3" id="KW-1185">Reference proteome</keyword>
<feature type="transmembrane region" description="Helical" evidence="1">
    <location>
        <begin position="96"/>
        <end position="113"/>
    </location>
</feature>
<evidence type="ECO:0008006" key="4">
    <source>
        <dbReference type="Google" id="ProtNLM"/>
    </source>
</evidence>
<sequence>MMGGILFVTAVLTRLLPFSEFFRNVNTLIHEMAHAVVTLLLSGDVMYIYLFSDQSGVTLSSYSGKGTAVFIALAGYVGSSLFTVLLFYLYARRREGLGLVIVTILAAMGLALFVRNGYGMAWCAGFGVLTGFIYAFAPPWLKTGYYTLIAFIFLVESVISSFVILSLSFVKPEAAGDAAILGQMTVMPAFAWSLLFVVFALWCAKVSTGLLFRRGFGKE</sequence>
<gene>
    <name evidence="2" type="ORF">PACILC2_25910</name>
</gene>
<keyword evidence="1" id="KW-0812">Transmembrane</keyword>
<evidence type="ECO:0000313" key="3">
    <source>
        <dbReference type="Proteomes" id="UP000680304"/>
    </source>
</evidence>
<dbReference type="InterPro" id="IPR049500">
    <property type="entry name" value="Peptidase_M50B-like"/>
</dbReference>
<dbReference type="Pfam" id="PF13398">
    <property type="entry name" value="Peptidase_M50B"/>
    <property type="match status" value="1"/>
</dbReference>
<feature type="transmembrane region" description="Helical" evidence="1">
    <location>
        <begin position="68"/>
        <end position="89"/>
    </location>
</feature>
<name>A0ABQ4N7W0_9BACL</name>
<accession>A0ABQ4N7W0</accession>
<dbReference type="EMBL" id="BOVJ01000078">
    <property type="protein sequence ID" value="GIQ64023.1"/>
    <property type="molecule type" value="Genomic_DNA"/>
</dbReference>
<evidence type="ECO:0000313" key="2">
    <source>
        <dbReference type="EMBL" id="GIQ64023.1"/>
    </source>
</evidence>
<feature type="transmembrane region" description="Helical" evidence="1">
    <location>
        <begin position="144"/>
        <end position="169"/>
    </location>
</feature>
<keyword evidence="1" id="KW-1133">Transmembrane helix</keyword>
<reference evidence="2 3" key="1">
    <citation type="submission" date="2021-04" db="EMBL/GenBank/DDBJ databases">
        <title>Draft genome sequence of Paenibacillus cisolokensis, LC2-13A.</title>
        <authorList>
            <person name="Uke A."/>
            <person name="Chhe C."/>
            <person name="Baramee S."/>
            <person name="Kosugi A."/>
        </authorList>
    </citation>
    <scope>NUCLEOTIDE SEQUENCE [LARGE SCALE GENOMIC DNA]</scope>
    <source>
        <strain evidence="2 3">LC2-13A</strain>
    </source>
</reference>
<comment type="caution">
    <text evidence="2">The sequence shown here is derived from an EMBL/GenBank/DDBJ whole genome shotgun (WGS) entry which is preliminary data.</text>
</comment>
<feature type="transmembrane region" description="Helical" evidence="1">
    <location>
        <begin position="189"/>
        <end position="212"/>
    </location>
</feature>
<organism evidence="2 3">
    <name type="scientific">Paenibacillus cisolokensis</name>
    <dbReference type="NCBI Taxonomy" id="1658519"/>
    <lineage>
        <taxon>Bacteria</taxon>
        <taxon>Bacillati</taxon>
        <taxon>Bacillota</taxon>
        <taxon>Bacilli</taxon>
        <taxon>Bacillales</taxon>
        <taxon>Paenibacillaceae</taxon>
        <taxon>Paenibacillus</taxon>
    </lineage>
</organism>
<protein>
    <recommendedName>
        <fullName evidence="4">M50 family peptidase</fullName>
    </recommendedName>
</protein>
<evidence type="ECO:0000256" key="1">
    <source>
        <dbReference type="SAM" id="Phobius"/>
    </source>
</evidence>
<keyword evidence="1" id="KW-0472">Membrane</keyword>
<feature type="transmembrane region" description="Helical" evidence="1">
    <location>
        <begin position="119"/>
        <end position="137"/>
    </location>
</feature>
<proteinExistence type="predicted"/>
<dbReference type="Proteomes" id="UP000680304">
    <property type="component" value="Unassembled WGS sequence"/>
</dbReference>